<protein>
    <recommendedName>
        <fullName evidence="2">Pantothenate kinase</fullName>
    </recommendedName>
</protein>
<dbReference type="AlphaFoldDB" id="A0A381ZCV6"/>
<gene>
    <name evidence="1" type="ORF">METZ01_LOCUS139924</name>
</gene>
<feature type="non-terminal residue" evidence="1">
    <location>
        <position position="31"/>
    </location>
</feature>
<evidence type="ECO:0000313" key="1">
    <source>
        <dbReference type="EMBL" id="SVA87070.1"/>
    </source>
</evidence>
<name>A0A381ZCV6_9ZZZZ</name>
<accession>A0A381ZCV6</accession>
<sequence>MIGDIGNTDTKICLINSNYKIIKKLVLPTQK</sequence>
<reference evidence="1" key="1">
    <citation type="submission" date="2018-05" db="EMBL/GenBank/DDBJ databases">
        <authorList>
            <person name="Lanie J.A."/>
            <person name="Ng W.-L."/>
            <person name="Kazmierczak K.M."/>
            <person name="Andrzejewski T.M."/>
            <person name="Davidsen T.M."/>
            <person name="Wayne K.J."/>
            <person name="Tettelin H."/>
            <person name="Glass J.I."/>
            <person name="Rusch D."/>
            <person name="Podicherti R."/>
            <person name="Tsui H.-C.T."/>
            <person name="Winkler M.E."/>
        </authorList>
    </citation>
    <scope>NUCLEOTIDE SEQUENCE</scope>
</reference>
<organism evidence="1">
    <name type="scientific">marine metagenome</name>
    <dbReference type="NCBI Taxonomy" id="408172"/>
    <lineage>
        <taxon>unclassified sequences</taxon>
        <taxon>metagenomes</taxon>
        <taxon>ecological metagenomes</taxon>
    </lineage>
</organism>
<evidence type="ECO:0008006" key="2">
    <source>
        <dbReference type="Google" id="ProtNLM"/>
    </source>
</evidence>
<proteinExistence type="predicted"/>
<dbReference type="EMBL" id="UINC01020827">
    <property type="protein sequence ID" value="SVA87070.1"/>
    <property type="molecule type" value="Genomic_DNA"/>
</dbReference>